<dbReference type="PANTHER" id="PTHR38683:SF1">
    <property type="entry name" value="CHORISMATE PYRUVATE-LYASE"/>
    <property type="match status" value="1"/>
</dbReference>
<accession>A0AA37RVJ8</accession>
<dbReference type="AlphaFoldDB" id="A0AA37RVJ8"/>
<dbReference type="PANTHER" id="PTHR38683">
    <property type="entry name" value="CHORISMATE PYRUVATE-LYASE"/>
    <property type="match status" value="1"/>
</dbReference>
<comment type="caution">
    <text evidence="4">Lacks conserved residue(s) required for the propagation of feature annotation.</text>
</comment>
<dbReference type="EMBL" id="BSNC01000003">
    <property type="protein sequence ID" value="GLP95978.1"/>
    <property type="molecule type" value="Genomic_DNA"/>
</dbReference>
<reference evidence="5" key="2">
    <citation type="submission" date="2023-01" db="EMBL/GenBank/DDBJ databases">
        <title>Draft genome sequence of Paraferrimonas sedimenticola strain NBRC 101628.</title>
        <authorList>
            <person name="Sun Q."/>
            <person name="Mori K."/>
        </authorList>
    </citation>
    <scope>NUCLEOTIDE SEQUENCE</scope>
    <source>
        <strain evidence="5">NBRC 101628</strain>
    </source>
</reference>
<keyword evidence="1 4" id="KW-0963">Cytoplasm</keyword>
<dbReference type="GO" id="GO:0008813">
    <property type="term" value="F:chorismate lyase activity"/>
    <property type="evidence" value="ECO:0007669"/>
    <property type="project" value="UniProtKB-UniRule"/>
</dbReference>
<feature type="binding site" evidence="4">
    <location>
        <position position="115"/>
    </location>
    <ligand>
        <name>substrate</name>
    </ligand>
</feature>
<comment type="catalytic activity">
    <reaction evidence="4">
        <text>chorismate = 4-hydroxybenzoate + pyruvate</text>
        <dbReference type="Rhea" id="RHEA:16505"/>
        <dbReference type="ChEBI" id="CHEBI:15361"/>
        <dbReference type="ChEBI" id="CHEBI:17879"/>
        <dbReference type="ChEBI" id="CHEBI:29748"/>
        <dbReference type="EC" id="4.1.3.40"/>
    </reaction>
</comment>
<reference evidence="5" key="1">
    <citation type="journal article" date="2014" name="Int. J. Syst. Evol. Microbiol.">
        <title>Complete genome sequence of Corynebacterium casei LMG S-19264T (=DSM 44701T), isolated from a smear-ripened cheese.</title>
        <authorList>
            <consortium name="US DOE Joint Genome Institute (JGI-PGF)"/>
            <person name="Walter F."/>
            <person name="Albersmeier A."/>
            <person name="Kalinowski J."/>
            <person name="Ruckert C."/>
        </authorList>
    </citation>
    <scope>NUCLEOTIDE SEQUENCE</scope>
    <source>
        <strain evidence="5">NBRC 101628</strain>
    </source>
</reference>
<protein>
    <recommendedName>
        <fullName evidence="4">Probable chorismate pyruvate-lyase</fullName>
        <shortName evidence="4">CL</shortName>
        <shortName evidence="4">CPL</shortName>
        <ecNumber evidence="4">4.1.3.40</ecNumber>
    </recommendedName>
</protein>
<dbReference type="SUPFAM" id="SSF64288">
    <property type="entry name" value="Chorismate lyase-like"/>
    <property type="match status" value="1"/>
</dbReference>
<evidence type="ECO:0000256" key="1">
    <source>
        <dbReference type="ARBA" id="ARBA00022490"/>
    </source>
</evidence>
<dbReference type="InterPro" id="IPR028978">
    <property type="entry name" value="Chorismate_lyase_/UTRA_dom_sf"/>
</dbReference>
<sequence>MQLQGYPYGGQAQWAEASTFADFPEGQFGQWLASQDSLTQRLKALELGFEVQVVGESMQQMPATRVEALDNPNVWVREVILRLNDEPWVFARTVIPQALLHACGVDFTQLGKRPLGEILFATTPFEQGSLSFTRHAPQAHLLDLLDELGIERQTLWGRRRPFHYDNQVLTVAETFLPAAGQYLQAHS</sequence>
<comment type="function">
    <text evidence="4">Removes the pyruvyl group from chorismate, with concomitant aromatization of the ring, to provide 4-hydroxybenzoate (4HB) for the ubiquinone pathway.</text>
</comment>
<feature type="binding site" evidence="4">
    <location>
        <position position="173"/>
    </location>
    <ligand>
        <name>substrate</name>
    </ligand>
</feature>
<evidence type="ECO:0000256" key="3">
    <source>
        <dbReference type="ARBA" id="ARBA00023239"/>
    </source>
</evidence>
<dbReference type="GO" id="GO:0005829">
    <property type="term" value="C:cytosol"/>
    <property type="evidence" value="ECO:0007669"/>
    <property type="project" value="TreeGrafter"/>
</dbReference>
<dbReference type="Gene3D" id="3.40.1410.10">
    <property type="entry name" value="Chorismate lyase-like"/>
    <property type="match status" value="1"/>
</dbReference>
<comment type="similarity">
    <text evidence="4">Belongs to the UbiC family.</text>
</comment>
<feature type="binding site" evidence="4">
    <location>
        <position position="77"/>
    </location>
    <ligand>
        <name>substrate</name>
    </ligand>
</feature>
<comment type="subcellular location">
    <subcellularLocation>
        <location evidence="4">Cytoplasm</location>
    </subcellularLocation>
</comment>
<proteinExistence type="inferred from homology"/>
<evidence type="ECO:0000256" key="4">
    <source>
        <dbReference type="HAMAP-Rule" id="MF_01632"/>
    </source>
</evidence>
<evidence type="ECO:0000313" key="5">
    <source>
        <dbReference type="EMBL" id="GLP95978.1"/>
    </source>
</evidence>
<organism evidence="5 6">
    <name type="scientific">Paraferrimonas sedimenticola</name>
    <dbReference type="NCBI Taxonomy" id="375674"/>
    <lineage>
        <taxon>Bacteria</taxon>
        <taxon>Pseudomonadati</taxon>
        <taxon>Pseudomonadota</taxon>
        <taxon>Gammaproteobacteria</taxon>
        <taxon>Alteromonadales</taxon>
        <taxon>Ferrimonadaceae</taxon>
        <taxon>Paraferrimonas</taxon>
    </lineage>
</organism>
<dbReference type="EC" id="4.1.3.40" evidence="4"/>
<gene>
    <name evidence="4 5" type="primary">ubiC</name>
    <name evidence="5" type="ORF">GCM10007895_12840</name>
</gene>
<name>A0AA37RVJ8_9GAMM</name>
<evidence type="ECO:0000313" key="6">
    <source>
        <dbReference type="Proteomes" id="UP001161422"/>
    </source>
</evidence>
<dbReference type="GO" id="GO:0006744">
    <property type="term" value="P:ubiquinone biosynthetic process"/>
    <property type="evidence" value="ECO:0007669"/>
    <property type="project" value="UniProtKB-UniRule"/>
</dbReference>
<dbReference type="InterPro" id="IPR007440">
    <property type="entry name" value="Chorismate--pyruvate_lyase"/>
</dbReference>
<evidence type="ECO:0000256" key="2">
    <source>
        <dbReference type="ARBA" id="ARBA00022688"/>
    </source>
</evidence>
<dbReference type="Pfam" id="PF04345">
    <property type="entry name" value="Chor_lyase"/>
    <property type="match status" value="1"/>
</dbReference>
<dbReference type="GO" id="GO:0042866">
    <property type="term" value="P:pyruvate biosynthetic process"/>
    <property type="evidence" value="ECO:0007669"/>
    <property type="project" value="UniProtKB-UniRule"/>
</dbReference>
<comment type="pathway">
    <text evidence="4">Cofactor biosynthesis; ubiquinone biosynthesis.</text>
</comment>
<keyword evidence="3 4" id="KW-0456">Lyase</keyword>
<dbReference type="Proteomes" id="UP001161422">
    <property type="component" value="Unassembled WGS sequence"/>
</dbReference>
<comment type="caution">
    <text evidence="5">The sequence shown here is derived from an EMBL/GenBank/DDBJ whole genome shotgun (WGS) entry which is preliminary data.</text>
</comment>
<dbReference type="HAMAP" id="MF_01632">
    <property type="entry name" value="UbiC"/>
    <property type="match status" value="1"/>
</dbReference>
<keyword evidence="4 5" id="KW-0670">Pyruvate</keyword>
<keyword evidence="6" id="KW-1185">Reference proteome</keyword>
<keyword evidence="2 4" id="KW-0831">Ubiquinone biosynthesis</keyword>